<evidence type="ECO:0008006" key="3">
    <source>
        <dbReference type="Google" id="ProtNLM"/>
    </source>
</evidence>
<accession>A0A167ZAM2</accession>
<keyword evidence="2" id="KW-1185">Reference proteome</keyword>
<dbReference type="OrthoDB" id="4499271at2759"/>
<reference evidence="1 2" key="1">
    <citation type="journal article" date="2016" name="Genome Biol. Evol.">
        <title>Divergent and convergent evolution of fungal pathogenicity.</title>
        <authorList>
            <person name="Shang Y."/>
            <person name="Xiao G."/>
            <person name="Zheng P."/>
            <person name="Cen K."/>
            <person name="Zhan S."/>
            <person name="Wang C."/>
        </authorList>
    </citation>
    <scope>NUCLEOTIDE SEQUENCE [LARGE SCALE GENOMIC DNA]</scope>
    <source>
        <strain evidence="1 2">RCEF 264</strain>
    </source>
</reference>
<dbReference type="EMBL" id="AZHD01000002">
    <property type="protein sequence ID" value="OAA67281.1"/>
    <property type="molecule type" value="Genomic_DNA"/>
</dbReference>
<dbReference type="AlphaFoldDB" id="A0A167ZAM2"/>
<gene>
    <name evidence="1" type="ORF">SPI_01857</name>
</gene>
<sequence length="261" mass="28488">MTIKDLEALVARVSQALNSARIPCVLWGHCLLRVHGVPSVVGSIDFVIPDDLLQAGAGALDHAANQLKILALCPNSGGCSVIGSDRHTPPPALHSHLDDSEVTVGLYLQRDTLWFLPPLSSMSTSLLSPTTTEQLPQYFLLASDREALPPWRPGRGPGFFKSEQSGVVVPRTHVLLEAFMRLYARDVGTRIGSFAMAMIAYMEEYVDDDGFLDVDQLPEVLKKVYLALRQGRMESVSQWSKDLQQALKISDGSEDHGGGHS</sequence>
<comment type="caution">
    <text evidence="1">The sequence shown here is derived from an EMBL/GenBank/DDBJ whole genome shotgun (WGS) entry which is preliminary data.</text>
</comment>
<name>A0A167ZAM2_9HYPO</name>
<organism evidence="1 2">
    <name type="scientific">Niveomyces insectorum RCEF 264</name>
    <dbReference type="NCBI Taxonomy" id="1081102"/>
    <lineage>
        <taxon>Eukaryota</taxon>
        <taxon>Fungi</taxon>
        <taxon>Dikarya</taxon>
        <taxon>Ascomycota</taxon>
        <taxon>Pezizomycotina</taxon>
        <taxon>Sordariomycetes</taxon>
        <taxon>Hypocreomycetidae</taxon>
        <taxon>Hypocreales</taxon>
        <taxon>Cordycipitaceae</taxon>
        <taxon>Niveomyces</taxon>
    </lineage>
</organism>
<dbReference type="Proteomes" id="UP000076874">
    <property type="component" value="Unassembled WGS sequence"/>
</dbReference>
<evidence type="ECO:0000313" key="1">
    <source>
        <dbReference type="EMBL" id="OAA67281.1"/>
    </source>
</evidence>
<evidence type="ECO:0000313" key="2">
    <source>
        <dbReference type="Proteomes" id="UP000076874"/>
    </source>
</evidence>
<proteinExistence type="predicted"/>
<protein>
    <recommendedName>
        <fullName evidence="3">Thioredoxin reductase</fullName>
    </recommendedName>
</protein>